<protein>
    <recommendedName>
        <fullName evidence="4">Cell wall assembly regulator SMI1</fullName>
    </recommendedName>
</protein>
<proteinExistence type="predicted"/>
<gene>
    <name evidence="2" type="ORF">GCM10009759_28470</name>
</gene>
<name>A0ABN2WTF9_9ACTN</name>
<evidence type="ECO:0000313" key="2">
    <source>
        <dbReference type="EMBL" id="GAA2097932.1"/>
    </source>
</evidence>
<dbReference type="Proteomes" id="UP001500897">
    <property type="component" value="Unassembled WGS sequence"/>
</dbReference>
<reference evidence="2 3" key="1">
    <citation type="journal article" date="2019" name="Int. J. Syst. Evol. Microbiol.">
        <title>The Global Catalogue of Microorganisms (GCM) 10K type strain sequencing project: providing services to taxonomists for standard genome sequencing and annotation.</title>
        <authorList>
            <consortium name="The Broad Institute Genomics Platform"/>
            <consortium name="The Broad Institute Genome Sequencing Center for Infectious Disease"/>
            <person name="Wu L."/>
            <person name="Ma J."/>
        </authorList>
    </citation>
    <scope>NUCLEOTIDE SEQUENCE [LARGE SCALE GENOMIC DNA]</scope>
    <source>
        <strain evidence="2 3">JCM 14559</strain>
    </source>
</reference>
<feature type="region of interest" description="Disordered" evidence="1">
    <location>
        <begin position="176"/>
        <end position="258"/>
    </location>
</feature>
<organism evidence="2 3">
    <name type="scientific">Kitasatospora saccharophila</name>
    <dbReference type="NCBI Taxonomy" id="407973"/>
    <lineage>
        <taxon>Bacteria</taxon>
        <taxon>Bacillati</taxon>
        <taxon>Actinomycetota</taxon>
        <taxon>Actinomycetes</taxon>
        <taxon>Kitasatosporales</taxon>
        <taxon>Streptomycetaceae</taxon>
        <taxon>Kitasatospora</taxon>
    </lineage>
</organism>
<evidence type="ECO:0008006" key="4">
    <source>
        <dbReference type="Google" id="ProtNLM"/>
    </source>
</evidence>
<dbReference type="RefSeq" id="WP_344552399.1">
    <property type="nucleotide sequence ID" value="NZ_BAAANS010000016.1"/>
</dbReference>
<accession>A0ABN2WTF9</accession>
<keyword evidence="3" id="KW-1185">Reference proteome</keyword>
<dbReference type="EMBL" id="BAAANS010000016">
    <property type="protein sequence ID" value="GAA2097932.1"/>
    <property type="molecule type" value="Genomic_DNA"/>
</dbReference>
<evidence type="ECO:0000313" key="3">
    <source>
        <dbReference type="Proteomes" id="UP001500897"/>
    </source>
</evidence>
<feature type="compositionally biased region" description="Gly residues" evidence="1">
    <location>
        <begin position="246"/>
        <end position="258"/>
    </location>
</feature>
<evidence type="ECO:0000256" key="1">
    <source>
        <dbReference type="SAM" id="MobiDB-lite"/>
    </source>
</evidence>
<sequence length="258" mass="27714">MGEAGDVREAWARVTGWLERNDPAVFAALGGPGSREALDRAELRMGLELPAQLRQWLLLNDVDADGRTDRRAGRVRRGCPLPGLGGHLLLGLADIQRVYLGKTDPERSTPATDPDRPVWRREWLPVVAECDALHGTFLNTADGTVGTWGEADGPLEGEYASLAAFFHRTADLLEGVSTGDWSGPGARARRAPRQALRPDPEGVRRWALGLERPEPSRSAGEPEPFEPDDLPTPGTSRVVIRLTGSRLGGPGGPSGISG</sequence>
<comment type="caution">
    <text evidence="2">The sequence shown here is derived from an EMBL/GenBank/DDBJ whole genome shotgun (WGS) entry which is preliminary data.</text>
</comment>